<evidence type="ECO:0000256" key="3">
    <source>
        <dbReference type="PROSITE-ProRule" id="PRU00023"/>
    </source>
</evidence>
<feature type="repeat" description="ANK" evidence="3">
    <location>
        <begin position="196"/>
        <end position="228"/>
    </location>
</feature>
<dbReference type="InterPro" id="IPR002110">
    <property type="entry name" value="Ankyrin_rpt"/>
</dbReference>
<sequence length="286" mass="32096">MDLDEERGFDDHPKPRELPADLPRSLDDRRTFSGYGNVETEYYDAWQGQSQFLTAPTIAQSNNFNLSLNEPDNFDPSEHDLAEHDTRLAHMLATQIRSNEDDDDVESTEDNVVNDKNLSDGEKRQMLQDFLFMAASNGDVGRIKRLVRGSAALYIDVNAVDSEGTPPLVYASCFGHKEVVMSLLDAGAEVDKQDRNQWTALMWAMTNRHKDIAKILLDHGASTEIQSSTGRTALDFVAPNSDMSEYLNDSGYTIGNAGVTDDFYNAGFSQDRFEEVDKEISEMKLF</sequence>
<dbReference type="PROSITE" id="PS50088">
    <property type="entry name" value="ANK_REPEAT"/>
    <property type="match status" value="2"/>
</dbReference>
<feature type="compositionally biased region" description="Basic and acidic residues" evidence="4">
    <location>
        <begin position="9"/>
        <end position="27"/>
    </location>
</feature>
<feature type="region of interest" description="Disordered" evidence="4">
    <location>
        <begin position="97"/>
        <end position="116"/>
    </location>
</feature>
<evidence type="ECO:0000313" key="5">
    <source>
        <dbReference type="EMBL" id="TIA29398.1"/>
    </source>
</evidence>
<evidence type="ECO:0000256" key="1">
    <source>
        <dbReference type="ARBA" id="ARBA00022737"/>
    </source>
</evidence>
<keyword evidence="1" id="KW-0677">Repeat</keyword>
<proteinExistence type="predicted"/>
<evidence type="ECO:0000256" key="4">
    <source>
        <dbReference type="SAM" id="MobiDB-lite"/>
    </source>
</evidence>
<accession>A0A4T0B894</accession>
<dbReference type="EMBL" id="QZBU01003028">
    <property type="protein sequence ID" value="TIA29398.1"/>
    <property type="molecule type" value="Genomic_DNA"/>
</dbReference>
<dbReference type="Gene3D" id="1.25.40.20">
    <property type="entry name" value="Ankyrin repeat-containing domain"/>
    <property type="match status" value="1"/>
</dbReference>
<evidence type="ECO:0000256" key="2">
    <source>
        <dbReference type="ARBA" id="ARBA00023043"/>
    </source>
</evidence>
<dbReference type="Pfam" id="PF12796">
    <property type="entry name" value="Ank_2"/>
    <property type="match status" value="1"/>
</dbReference>
<dbReference type="SMART" id="SM00248">
    <property type="entry name" value="ANK"/>
    <property type="match status" value="3"/>
</dbReference>
<feature type="non-terminal residue" evidence="5">
    <location>
        <position position="286"/>
    </location>
</feature>
<feature type="repeat" description="ANK" evidence="3">
    <location>
        <begin position="163"/>
        <end position="195"/>
    </location>
</feature>
<gene>
    <name evidence="5" type="ORF">D6C83_07301</name>
</gene>
<organism evidence="5 6">
    <name type="scientific">Aureobasidium pullulans</name>
    <name type="common">Black yeast</name>
    <name type="synonym">Pullularia pullulans</name>
    <dbReference type="NCBI Taxonomy" id="5580"/>
    <lineage>
        <taxon>Eukaryota</taxon>
        <taxon>Fungi</taxon>
        <taxon>Dikarya</taxon>
        <taxon>Ascomycota</taxon>
        <taxon>Pezizomycotina</taxon>
        <taxon>Dothideomycetes</taxon>
        <taxon>Dothideomycetidae</taxon>
        <taxon>Dothideales</taxon>
        <taxon>Saccotheciaceae</taxon>
        <taxon>Aureobasidium</taxon>
    </lineage>
</organism>
<dbReference type="PROSITE" id="PS50297">
    <property type="entry name" value="ANK_REP_REGION"/>
    <property type="match status" value="1"/>
</dbReference>
<keyword evidence="2 3" id="KW-0040">ANK repeat</keyword>
<evidence type="ECO:0000313" key="6">
    <source>
        <dbReference type="Proteomes" id="UP000304947"/>
    </source>
</evidence>
<feature type="region of interest" description="Disordered" evidence="4">
    <location>
        <begin position="1"/>
        <end position="27"/>
    </location>
</feature>
<reference evidence="5 6" key="1">
    <citation type="submission" date="2018-10" db="EMBL/GenBank/DDBJ databases">
        <title>Fifty Aureobasidium pullulans genomes reveal a recombining polyextremotolerant generalist.</title>
        <authorList>
            <person name="Gostincar C."/>
            <person name="Turk M."/>
            <person name="Zajc J."/>
            <person name="Gunde-Cimerman N."/>
        </authorList>
    </citation>
    <scope>NUCLEOTIDE SEQUENCE [LARGE SCALE GENOMIC DNA]</scope>
    <source>
        <strain evidence="5 6">EXF-3380</strain>
    </source>
</reference>
<dbReference type="Proteomes" id="UP000304947">
    <property type="component" value="Unassembled WGS sequence"/>
</dbReference>
<dbReference type="PANTHER" id="PTHR24171:SF9">
    <property type="entry name" value="ANKYRIN REPEAT DOMAIN-CONTAINING PROTEIN 39"/>
    <property type="match status" value="1"/>
</dbReference>
<name>A0A4T0B894_AURPU</name>
<feature type="compositionally biased region" description="Acidic residues" evidence="4">
    <location>
        <begin position="100"/>
        <end position="109"/>
    </location>
</feature>
<dbReference type="InterPro" id="IPR036770">
    <property type="entry name" value="Ankyrin_rpt-contain_sf"/>
</dbReference>
<dbReference type="PANTHER" id="PTHR24171">
    <property type="entry name" value="ANKYRIN REPEAT DOMAIN-CONTAINING PROTEIN 39-RELATED"/>
    <property type="match status" value="1"/>
</dbReference>
<comment type="caution">
    <text evidence="5">The sequence shown here is derived from an EMBL/GenBank/DDBJ whole genome shotgun (WGS) entry which is preliminary data.</text>
</comment>
<protein>
    <submittedName>
        <fullName evidence="5">Uncharacterized protein</fullName>
    </submittedName>
</protein>
<dbReference type="SUPFAM" id="SSF48403">
    <property type="entry name" value="Ankyrin repeat"/>
    <property type="match status" value="1"/>
</dbReference>
<dbReference type="AlphaFoldDB" id="A0A4T0B894"/>